<protein>
    <submittedName>
        <fullName evidence="7">ATPase, V1 complex, subunit H like protein</fullName>
    </submittedName>
</protein>
<dbReference type="PANTHER" id="PTHR10698:SF0">
    <property type="entry name" value="V-TYPE PROTON ATPASE SUBUNIT H"/>
    <property type="match status" value="1"/>
</dbReference>
<name>A0ABQ5K1B3_9EUKA</name>
<dbReference type="InterPro" id="IPR016024">
    <property type="entry name" value="ARM-type_fold"/>
</dbReference>
<dbReference type="PANTHER" id="PTHR10698">
    <property type="entry name" value="V-TYPE PROTON ATPASE SUBUNIT H"/>
    <property type="match status" value="1"/>
</dbReference>
<comment type="similarity">
    <text evidence="1">Belongs to the V-ATPase H subunit family.</text>
</comment>
<feature type="compositionally biased region" description="Polar residues" evidence="5">
    <location>
        <begin position="280"/>
        <end position="293"/>
    </location>
</feature>
<comment type="caution">
    <text evidence="7">The sequence shown here is derived from an EMBL/GenBank/DDBJ whole genome shotgun (WGS) entry which is preliminary data.</text>
</comment>
<keyword evidence="2" id="KW-0813">Transport</keyword>
<dbReference type="InterPro" id="IPR038497">
    <property type="entry name" value="ATPase_V1-cplx_hsu_C_sf"/>
</dbReference>
<dbReference type="PROSITE" id="PS51352">
    <property type="entry name" value="THIOREDOXIN_2"/>
    <property type="match status" value="1"/>
</dbReference>
<dbReference type="InterPro" id="IPR036249">
    <property type="entry name" value="Thioredoxin-like_sf"/>
</dbReference>
<feature type="domain" description="Thioredoxin" evidence="6">
    <location>
        <begin position="622"/>
        <end position="741"/>
    </location>
</feature>
<dbReference type="CDD" id="cd02961">
    <property type="entry name" value="PDI_a_family"/>
    <property type="match status" value="1"/>
</dbReference>
<keyword evidence="3" id="KW-0375">Hydrogen ion transport</keyword>
<dbReference type="Proteomes" id="UP001057375">
    <property type="component" value="Unassembled WGS sequence"/>
</dbReference>
<evidence type="ECO:0000256" key="2">
    <source>
        <dbReference type="ARBA" id="ARBA00022448"/>
    </source>
</evidence>
<evidence type="ECO:0000259" key="6">
    <source>
        <dbReference type="PROSITE" id="PS51352"/>
    </source>
</evidence>
<dbReference type="InterPro" id="IPR011989">
    <property type="entry name" value="ARM-like"/>
</dbReference>
<dbReference type="SUPFAM" id="SSF48371">
    <property type="entry name" value="ARM repeat"/>
    <property type="match status" value="1"/>
</dbReference>
<feature type="region of interest" description="Disordered" evidence="5">
    <location>
        <begin position="268"/>
        <end position="339"/>
    </location>
</feature>
<evidence type="ECO:0000313" key="8">
    <source>
        <dbReference type="Proteomes" id="UP001057375"/>
    </source>
</evidence>
<dbReference type="Gene3D" id="1.25.10.10">
    <property type="entry name" value="Leucine-rich Repeat Variant"/>
    <property type="match status" value="1"/>
</dbReference>
<feature type="compositionally biased region" description="Low complexity" evidence="5">
    <location>
        <begin position="295"/>
        <end position="315"/>
    </location>
</feature>
<organism evidence="7 8">
    <name type="scientific">Aduncisulcus paluster</name>
    <dbReference type="NCBI Taxonomy" id="2918883"/>
    <lineage>
        <taxon>Eukaryota</taxon>
        <taxon>Metamonada</taxon>
        <taxon>Carpediemonas-like organisms</taxon>
        <taxon>Aduncisulcus</taxon>
    </lineage>
</organism>
<dbReference type="Pfam" id="PF00085">
    <property type="entry name" value="Thioredoxin"/>
    <property type="match status" value="1"/>
</dbReference>
<evidence type="ECO:0000313" key="7">
    <source>
        <dbReference type="EMBL" id="GKT20873.1"/>
    </source>
</evidence>
<dbReference type="InterPro" id="IPR011987">
    <property type="entry name" value="ATPase_V1-cplx_hsu_C"/>
</dbReference>
<evidence type="ECO:0000256" key="1">
    <source>
        <dbReference type="ARBA" id="ARBA00008613"/>
    </source>
</evidence>
<dbReference type="Gene3D" id="1.25.40.150">
    <property type="entry name" value="V-type ATPase, subunit H, C-terminal domain"/>
    <property type="match status" value="1"/>
</dbReference>
<keyword evidence="4" id="KW-0406">Ion transport</keyword>
<dbReference type="InterPro" id="IPR013766">
    <property type="entry name" value="Thioredoxin_domain"/>
</dbReference>
<dbReference type="Pfam" id="PF03224">
    <property type="entry name" value="V-ATPase_H_N"/>
    <property type="match status" value="1"/>
</dbReference>
<evidence type="ECO:0000256" key="4">
    <source>
        <dbReference type="ARBA" id="ARBA00023065"/>
    </source>
</evidence>
<dbReference type="Pfam" id="PF11698">
    <property type="entry name" value="V-ATPase_H_C"/>
    <property type="match status" value="1"/>
</dbReference>
<reference evidence="7" key="1">
    <citation type="submission" date="2022-03" db="EMBL/GenBank/DDBJ databases">
        <title>Draft genome sequence of Aduncisulcus paluster, a free-living microaerophilic Fornicata.</title>
        <authorList>
            <person name="Yuyama I."/>
            <person name="Kume K."/>
            <person name="Tamura T."/>
            <person name="Inagaki Y."/>
            <person name="Hashimoto T."/>
        </authorList>
    </citation>
    <scope>NUCLEOTIDE SEQUENCE</scope>
    <source>
        <strain evidence="7">NY0171</strain>
    </source>
</reference>
<evidence type="ECO:0000256" key="3">
    <source>
        <dbReference type="ARBA" id="ARBA00022781"/>
    </source>
</evidence>
<dbReference type="SUPFAM" id="SSF52833">
    <property type="entry name" value="Thioredoxin-like"/>
    <property type="match status" value="1"/>
</dbReference>
<dbReference type="EMBL" id="BQXS01012273">
    <property type="protein sequence ID" value="GKT20873.1"/>
    <property type="molecule type" value="Genomic_DNA"/>
</dbReference>
<proteinExistence type="inferred from homology"/>
<accession>A0ABQ5K1B3</accession>
<evidence type="ECO:0000256" key="5">
    <source>
        <dbReference type="SAM" id="MobiDB-lite"/>
    </source>
</evidence>
<dbReference type="PROSITE" id="PS00194">
    <property type="entry name" value="THIOREDOXIN_1"/>
    <property type="match status" value="1"/>
</dbReference>
<gene>
    <name evidence="7" type="ORF">ADUPG1_011778</name>
</gene>
<sequence length="855" mass="95425">MIEGIVKDYWENHDEFLGDMEDDEAVEEFLNHCTKTIDSECSIEIIQPIFLLLARALNDVPRFSIILLRQQMNQSAFELLEGTGDHNPYQTKPKSNFISHLVKHSGRGFSEPISEYLCFEIIAKTLKEHDNMLTSVLFEKTSAHPGLPAISKCKEEFLHICISRLRYYADPTLIGVSPGSGVSLHTSDETEDVMVSPTASSVAVSPELGVGTKDSGNIIRILAVIIALHHILASKESKIRFMAINGIVCLCSVMWKIVDQYLSQMTQSTSRKKTHGNPALTPSNPAMTPSNPALTAAPDSKSPSSTSSAISSPSSSDKDGLEVQRFPRPPMGAEHPSQKPLPLTAFAEKLLEEALSTDPSSSFSSFMYTLAHTPLYTCLFEVMYVVWLLSYTSEGSSELLKNSDFLSGLQSLMARTPHELILDIATLILVNLRGDVNSGRCLVNACDGQLRRTMLSLTLRTFVDKDLGDRVRKLNMWLEEEEQKMGTWEVYKEEIESGILSWTPSHTSVEFWREHIGQFDSDGFAMLRLLNELLCDRTAVPSTRAIAAHDIGMYVASHPRGKDVLSHVIPEAKAELLRLIQLSVKKEEMEKPDVKEIVAENEDEESFYSLTEELTKQVLMALQRFFSLVSASVVPLNGSNFPKKVTNGDDYWMLVFFSPTCPHCRNMTSAFNEASNMTKGLIKFGAVDCTKQENRSVCSQQDVSGFPTVKYFSPSTARFTAYNGNRDAKSFVRFAISSYESRIVKIKSEKELLGWMKSHDNELRFILHSTKKNPPILYKTVENIARKSKGNHNIALAFISDEVMDKSEVASTLKIDTPSKTLLVGIKPGKDGEIVSFNEPISNETIITWTQMVCE</sequence>
<dbReference type="Gene3D" id="3.40.30.10">
    <property type="entry name" value="Glutaredoxin"/>
    <property type="match status" value="1"/>
</dbReference>
<dbReference type="InterPro" id="IPR017937">
    <property type="entry name" value="Thioredoxin_CS"/>
</dbReference>
<dbReference type="InterPro" id="IPR004908">
    <property type="entry name" value="ATPase_V1-cplx_hsu"/>
</dbReference>
<keyword evidence="8" id="KW-1185">Reference proteome</keyword>